<accession>A0A6A6Q7D7</accession>
<protein>
    <recommendedName>
        <fullName evidence="3">F-box domain-containing protein</fullName>
    </recommendedName>
</protein>
<dbReference type="Proteomes" id="UP000799750">
    <property type="component" value="Unassembled WGS sequence"/>
</dbReference>
<organism evidence="1 2">
    <name type="scientific">Lophium mytilinum</name>
    <dbReference type="NCBI Taxonomy" id="390894"/>
    <lineage>
        <taxon>Eukaryota</taxon>
        <taxon>Fungi</taxon>
        <taxon>Dikarya</taxon>
        <taxon>Ascomycota</taxon>
        <taxon>Pezizomycotina</taxon>
        <taxon>Dothideomycetes</taxon>
        <taxon>Pleosporomycetidae</taxon>
        <taxon>Mytilinidiales</taxon>
        <taxon>Mytilinidiaceae</taxon>
        <taxon>Lophium</taxon>
    </lineage>
</organism>
<reference evidence="1" key="1">
    <citation type="journal article" date="2020" name="Stud. Mycol.">
        <title>101 Dothideomycetes genomes: a test case for predicting lifestyles and emergence of pathogens.</title>
        <authorList>
            <person name="Haridas S."/>
            <person name="Albert R."/>
            <person name="Binder M."/>
            <person name="Bloem J."/>
            <person name="Labutti K."/>
            <person name="Salamov A."/>
            <person name="Andreopoulos B."/>
            <person name="Baker S."/>
            <person name="Barry K."/>
            <person name="Bills G."/>
            <person name="Bluhm B."/>
            <person name="Cannon C."/>
            <person name="Castanera R."/>
            <person name="Culley D."/>
            <person name="Daum C."/>
            <person name="Ezra D."/>
            <person name="Gonzalez J."/>
            <person name="Henrissat B."/>
            <person name="Kuo A."/>
            <person name="Liang C."/>
            <person name="Lipzen A."/>
            <person name="Lutzoni F."/>
            <person name="Magnuson J."/>
            <person name="Mondo S."/>
            <person name="Nolan M."/>
            <person name="Ohm R."/>
            <person name="Pangilinan J."/>
            <person name="Park H.-J."/>
            <person name="Ramirez L."/>
            <person name="Alfaro M."/>
            <person name="Sun H."/>
            <person name="Tritt A."/>
            <person name="Yoshinaga Y."/>
            <person name="Zwiers L.-H."/>
            <person name="Turgeon B."/>
            <person name="Goodwin S."/>
            <person name="Spatafora J."/>
            <person name="Crous P."/>
            <person name="Grigoriev I."/>
        </authorList>
    </citation>
    <scope>NUCLEOTIDE SEQUENCE</scope>
    <source>
        <strain evidence="1">CBS 269.34</strain>
    </source>
</reference>
<gene>
    <name evidence="1" type="ORF">BU16DRAFT_568249</name>
</gene>
<dbReference type="AlphaFoldDB" id="A0A6A6Q7D7"/>
<evidence type="ECO:0000313" key="1">
    <source>
        <dbReference type="EMBL" id="KAF2488368.1"/>
    </source>
</evidence>
<sequence length="339" mass="39003">MEEKQRCVTELEMVWQVPATEVFSPEDRHVDHDLQTQLEQKRTIQENDEPSNPNPVMSLPSLPHGFTMAKPSLMGIPRELRQKILAEIFTVNGPVRSHARPFHQTRIMRVACVSKKLYEEATTFYYRKNTFFIGQYNKPVLEEYYGRPDPREVHGLQHGLTTAEQSDNMRRYLRKTDRWLSLIRREPLTYTTHPTDDGNTTIVEKAIVRTSDHTAAEVTRVLSFPQLSIRPLLRAVAVRLRLSEYKDSLDPAVGRVYFALRNGFTNLKILQVVLVEGGFAQNTTTPIDVDLEKEELGMSYVVPKGLRSLIVSLEREQGDCEAVLRRYMDMCREQGVRGG</sequence>
<proteinExistence type="predicted"/>
<name>A0A6A6Q7D7_9PEZI</name>
<keyword evidence="2" id="KW-1185">Reference proteome</keyword>
<evidence type="ECO:0000313" key="2">
    <source>
        <dbReference type="Proteomes" id="UP000799750"/>
    </source>
</evidence>
<evidence type="ECO:0008006" key="3">
    <source>
        <dbReference type="Google" id="ProtNLM"/>
    </source>
</evidence>
<dbReference type="EMBL" id="MU004203">
    <property type="protein sequence ID" value="KAF2488368.1"/>
    <property type="molecule type" value="Genomic_DNA"/>
</dbReference>
<dbReference type="OrthoDB" id="10544990at2759"/>